<dbReference type="EMBL" id="MCFL01000007">
    <property type="protein sequence ID" value="ORZ38726.1"/>
    <property type="molecule type" value="Genomic_DNA"/>
</dbReference>
<feature type="compositionally biased region" description="Low complexity" evidence="1">
    <location>
        <begin position="8"/>
        <end position="22"/>
    </location>
</feature>
<dbReference type="Proteomes" id="UP000193411">
    <property type="component" value="Unassembled WGS sequence"/>
</dbReference>
<sequence>MQVNPKQAAVPTTAPPARAAPTHSTFAPSRPLNALPTLAAAASSGSSLSALLFTGQTTTGTLGHANDTFSPTQSQNDSFYAKQVRQQKIAAGIDSPTQSQNDSHYAHVAREQRHYEAFNQQEDLRCSAAGCHGSPRAATDGWRSNSKVAGSSDDVVDEARSDGAEHEHNYLEVGQPIDHQDGDMDHDMNGDDDEPFWTMLPPPHPHPAQPQLALFAPQPTLLDLAAHSGGAFSAGAGISGVSVPNQLEVEHLHYMVDVEAETVKAKGGAWSEETIAKLKRFCENSLHGKLVEMMLHIVHQSVSPSERVGLLDHEEALVAEAVENGLKDPLATGYSNESLLARIHHDAIDTIFGTGDRSPNSRPARQVVVRRALELHDPAEKMFPTYILDCC</sequence>
<evidence type="ECO:0000313" key="3">
    <source>
        <dbReference type="Proteomes" id="UP000193411"/>
    </source>
</evidence>
<accession>A0A1Y2HVU3</accession>
<evidence type="ECO:0000256" key="1">
    <source>
        <dbReference type="SAM" id="MobiDB-lite"/>
    </source>
</evidence>
<protein>
    <submittedName>
        <fullName evidence="2">Uncharacterized protein</fullName>
    </submittedName>
</protein>
<reference evidence="2 3" key="1">
    <citation type="submission" date="2016-07" db="EMBL/GenBank/DDBJ databases">
        <title>Pervasive Adenine N6-methylation of Active Genes in Fungi.</title>
        <authorList>
            <consortium name="DOE Joint Genome Institute"/>
            <person name="Mondo S.J."/>
            <person name="Dannebaum R.O."/>
            <person name="Kuo R.C."/>
            <person name="Labutti K."/>
            <person name="Haridas S."/>
            <person name="Kuo A."/>
            <person name="Salamov A."/>
            <person name="Ahrendt S.R."/>
            <person name="Lipzen A."/>
            <person name="Sullivan W."/>
            <person name="Andreopoulos W.B."/>
            <person name="Clum A."/>
            <person name="Lindquist E."/>
            <person name="Daum C."/>
            <person name="Ramamoorthy G.K."/>
            <person name="Gryganskyi A."/>
            <person name="Culley D."/>
            <person name="Magnuson J.K."/>
            <person name="James T.Y."/>
            <person name="O'Malley M.A."/>
            <person name="Stajich J.E."/>
            <person name="Spatafora J.W."/>
            <person name="Visel A."/>
            <person name="Grigoriev I.V."/>
        </authorList>
    </citation>
    <scope>NUCLEOTIDE SEQUENCE [LARGE SCALE GENOMIC DNA]</scope>
    <source>
        <strain evidence="2 3">PL171</strain>
    </source>
</reference>
<feature type="region of interest" description="Disordered" evidence="1">
    <location>
        <begin position="1"/>
        <end position="30"/>
    </location>
</feature>
<keyword evidence="3" id="KW-1185">Reference proteome</keyword>
<gene>
    <name evidence="2" type="ORF">BCR44DRAFT_1280855</name>
</gene>
<dbReference type="AlphaFoldDB" id="A0A1Y2HVU3"/>
<evidence type="ECO:0000313" key="2">
    <source>
        <dbReference type="EMBL" id="ORZ38726.1"/>
    </source>
</evidence>
<comment type="caution">
    <text evidence="2">The sequence shown here is derived from an EMBL/GenBank/DDBJ whole genome shotgun (WGS) entry which is preliminary data.</text>
</comment>
<organism evidence="2 3">
    <name type="scientific">Catenaria anguillulae PL171</name>
    <dbReference type="NCBI Taxonomy" id="765915"/>
    <lineage>
        <taxon>Eukaryota</taxon>
        <taxon>Fungi</taxon>
        <taxon>Fungi incertae sedis</taxon>
        <taxon>Blastocladiomycota</taxon>
        <taxon>Blastocladiomycetes</taxon>
        <taxon>Blastocladiales</taxon>
        <taxon>Catenariaceae</taxon>
        <taxon>Catenaria</taxon>
    </lineage>
</organism>
<name>A0A1Y2HVU3_9FUNG</name>
<proteinExistence type="predicted"/>